<reference evidence="11 12" key="1">
    <citation type="submission" date="2016-10" db="EMBL/GenBank/DDBJ databases">
        <authorList>
            <person name="de Groot N.N."/>
        </authorList>
    </citation>
    <scope>NUCLEOTIDE SEQUENCE [LARGE SCALE GENOMIC DNA]</scope>
    <source>
        <strain evidence="11 12">A52C2</strain>
    </source>
</reference>
<evidence type="ECO:0000256" key="9">
    <source>
        <dbReference type="ARBA" id="ARBA00023237"/>
    </source>
</evidence>
<dbReference type="STRING" id="1855383.SAMN05216548_110103"/>
<keyword evidence="6 10" id="KW-0406">Ion transport</keyword>
<dbReference type="InterPro" id="IPR003684">
    <property type="entry name" value="Porin_alphabac"/>
</dbReference>
<keyword evidence="8 10" id="KW-0472">Membrane</keyword>
<gene>
    <name evidence="11" type="ORF">SAMN05216548_110103</name>
</gene>
<dbReference type="InterPro" id="IPR036942">
    <property type="entry name" value="Beta-barrel_TonB_sf"/>
</dbReference>
<dbReference type="Pfam" id="PF02530">
    <property type="entry name" value="Porin_2"/>
    <property type="match status" value="1"/>
</dbReference>
<accession>A0A1H9KVW7</accession>
<name>A0A1H9KVW7_9HYPH</name>
<organism evidence="11 12">
    <name type="scientific">Faunimonas pinastri</name>
    <dbReference type="NCBI Taxonomy" id="1855383"/>
    <lineage>
        <taxon>Bacteria</taxon>
        <taxon>Pseudomonadati</taxon>
        <taxon>Pseudomonadota</taxon>
        <taxon>Alphaproteobacteria</taxon>
        <taxon>Hyphomicrobiales</taxon>
        <taxon>Afifellaceae</taxon>
        <taxon>Faunimonas</taxon>
    </lineage>
</organism>
<keyword evidence="2 10" id="KW-0813">Transport</keyword>
<feature type="chain" id="PRO_5035489258" description="Porin" evidence="10">
    <location>
        <begin position="23"/>
        <end position="403"/>
    </location>
</feature>
<protein>
    <recommendedName>
        <fullName evidence="10">Porin</fullName>
    </recommendedName>
</protein>
<dbReference type="GO" id="GO:0046930">
    <property type="term" value="C:pore complex"/>
    <property type="evidence" value="ECO:0007669"/>
    <property type="project" value="UniProtKB-KW"/>
</dbReference>
<keyword evidence="7 10" id="KW-0626">Porin</keyword>
<evidence type="ECO:0000256" key="1">
    <source>
        <dbReference type="ARBA" id="ARBA00009521"/>
    </source>
</evidence>
<evidence type="ECO:0000313" key="12">
    <source>
        <dbReference type="Proteomes" id="UP000199647"/>
    </source>
</evidence>
<keyword evidence="5 10" id="KW-0732">Signal</keyword>
<dbReference type="GO" id="GO:0015288">
    <property type="term" value="F:porin activity"/>
    <property type="evidence" value="ECO:0007669"/>
    <property type="project" value="UniProtKB-KW"/>
</dbReference>
<dbReference type="SUPFAM" id="SSF56935">
    <property type="entry name" value="Porins"/>
    <property type="match status" value="1"/>
</dbReference>
<keyword evidence="9 10" id="KW-0998">Cell outer membrane</keyword>
<evidence type="ECO:0000256" key="10">
    <source>
        <dbReference type="RuleBase" id="RU364005"/>
    </source>
</evidence>
<evidence type="ECO:0000256" key="8">
    <source>
        <dbReference type="ARBA" id="ARBA00023136"/>
    </source>
</evidence>
<comment type="domain">
    <text evidence="10">Consists of 16-stranded beta-barrel sheets, with large surface-exposed loops, that form a transmembrane pore at the center of each barrel. The pore is partially ocluded by a peptide loop that folds into the pore lumen.</text>
</comment>
<evidence type="ECO:0000256" key="7">
    <source>
        <dbReference type="ARBA" id="ARBA00023114"/>
    </source>
</evidence>
<evidence type="ECO:0000313" key="11">
    <source>
        <dbReference type="EMBL" id="SER03208.1"/>
    </source>
</evidence>
<evidence type="ECO:0000256" key="3">
    <source>
        <dbReference type="ARBA" id="ARBA00022452"/>
    </source>
</evidence>
<keyword evidence="4 10" id="KW-0812">Transmembrane</keyword>
<sequence length="403" mass="42770">MKLKSLILGSAALLAVVNVAHAADLPAAAEPVEYVKVCDAFGSGFFYIPGTQTCLKIGGQVRADFAYADHLDGVNDRSFNNFRTRARGYLFLETNTQSDIGLIHTYVEERMTLDSKTSSGDASSTASTLQNAFVDIISDFGTFTAGRANSYFDVYGTDAFNYVLGGDDPTNPTNLVAYKFALGGSFYAAVSLEDAASSPSPYRRASTNLTNDFNYGGQELPDLVASIGAKSGWGAAQIMGVLHEVRSNRSGDDNELGWAVGAGLSAVKIPHSIFSVGGQVTYGEGTTGYVTTGNGGPLADARYDADGDIDLTKAWSVRGGITANLTKTWQAVLTGSYADVDHYGDAYDYKTYSAAAQLDWKPVAGLLIGAEVEYENVDGKSGYLASNLSGDVWGGTLRVQRKF</sequence>
<evidence type="ECO:0000256" key="5">
    <source>
        <dbReference type="ARBA" id="ARBA00022729"/>
    </source>
</evidence>
<evidence type="ECO:0000256" key="4">
    <source>
        <dbReference type="ARBA" id="ARBA00022692"/>
    </source>
</evidence>
<dbReference type="RefSeq" id="WP_177176863.1">
    <property type="nucleotide sequence ID" value="NZ_FOFG01000010.1"/>
</dbReference>
<evidence type="ECO:0000256" key="6">
    <source>
        <dbReference type="ARBA" id="ARBA00023065"/>
    </source>
</evidence>
<keyword evidence="12" id="KW-1185">Reference proteome</keyword>
<dbReference type="Gene3D" id="2.40.170.20">
    <property type="entry name" value="TonB-dependent receptor, beta-barrel domain"/>
    <property type="match status" value="1"/>
</dbReference>
<evidence type="ECO:0000256" key="2">
    <source>
        <dbReference type="ARBA" id="ARBA00022448"/>
    </source>
</evidence>
<dbReference type="EMBL" id="FOFG01000010">
    <property type="protein sequence ID" value="SER03208.1"/>
    <property type="molecule type" value="Genomic_DNA"/>
</dbReference>
<comment type="similarity">
    <text evidence="1 10">Belongs to the alphaproteobacteria porin family.</text>
</comment>
<dbReference type="GO" id="GO:0006811">
    <property type="term" value="P:monoatomic ion transport"/>
    <property type="evidence" value="ECO:0007669"/>
    <property type="project" value="UniProtKB-KW"/>
</dbReference>
<comment type="subcellular location">
    <subcellularLocation>
        <location evidence="10">Cell outer membrane</location>
        <topology evidence="10">Multi-pass membrane protein</topology>
    </subcellularLocation>
</comment>
<proteinExistence type="inferred from homology"/>
<dbReference type="GO" id="GO:0009279">
    <property type="term" value="C:cell outer membrane"/>
    <property type="evidence" value="ECO:0007669"/>
    <property type="project" value="UniProtKB-SubCell"/>
</dbReference>
<comment type="function">
    <text evidence="10">Forms passive diffusion pores that allow small molecular weight hydrophilic materials across the outer membrane.</text>
</comment>
<dbReference type="AlphaFoldDB" id="A0A1H9KVW7"/>
<dbReference type="Proteomes" id="UP000199647">
    <property type="component" value="Unassembled WGS sequence"/>
</dbReference>
<feature type="signal peptide" evidence="10">
    <location>
        <begin position="1"/>
        <end position="22"/>
    </location>
</feature>
<keyword evidence="3 10" id="KW-1134">Transmembrane beta strand</keyword>